<dbReference type="SMART" id="SM00382">
    <property type="entry name" value="AAA"/>
    <property type="match status" value="1"/>
</dbReference>
<name>A0ABX0DFT8_9MICC</name>
<keyword evidence="4" id="KW-1185">Reference proteome</keyword>
<dbReference type="Proteomes" id="UP000479226">
    <property type="component" value="Unassembled WGS sequence"/>
</dbReference>
<dbReference type="EMBL" id="JAAKZI010000007">
    <property type="protein sequence ID" value="NGN83072.1"/>
    <property type="molecule type" value="Genomic_DNA"/>
</dbReference>
<dbReference type="Gene3D" id="3.40.50.300">
    <property type="entry name" value="P-loop containing nucleotide triphosphate hydrolases"/>
    <property type="match status" value="1"/>
</dbReference>
<comment type="caution">
    <text evidence="3">The sequence shown here is derived from an EMBL/GenBank/DDBJ whole genome shotgun (WGS) entry which is preliminary data.</text>
</comment>
<dbReference type="SUPFAM" id="SSF54211">
    <property type="entry name" value="Ribosomal protein S5 domain 2-like"/>
    <property type="match status" value="1"/>
</dbReference>
<reference evidence="3 4" key="1">
    <citation type="submission" date="2020-02" db="EMBL/GenBank/DDBJ databases">
        <title>Genome sequence of the type strain DSM 27180 of Arthrobacter silviterrae.</title>
        <authorList>
            <person name="Gao J."/>
            <person name="Sun J."/>
        </authorList>
    </citation>
    <scope>NUCLEOTIDE SEQUENCE [LARGE SCALE GENOMIC DNA]</scope>
    <source>
        <strain evidence="3 4">DSM 27180</strain>
    </source>
</reference>
<dbReference type="PANTHER" id="PTHR32039:SF7">
    <property type="entry name" value="COMPETENCE PROTEIN COMM"/>
    <property type="match status" value="1"/>
</dbReference>
<dbReference type="InterPro" id="IPR025158">
    <property type="entry name" value="Mg_chelat-rel_C"/>
</dbReference>
<protein>
    <submittedName>
        <fullName evidence="3">YifB family Mg chelatase-like AAA ATPase</fullName>
    </submittedName>
</protein>
<comment type="similarity">
    <text evidence="1">Belongs to the Mg-chelatase subunits D/I family. ComM subfamily.</text>
</comment>
<evidence type="ECO:0000313" key="3">
    <source>
        <dbReference type="EMBL" id="NGN83072.1"/>
    </source>
</evidence>
<proteinExistence type="inferred from homology"/>
<sequence length="517" mass="54431">MGMGRALAVALVGLNGHVVEVEADIGQTLPAFVLLGLPDASLNEARERIRSAAQNTGIPLSRRKITVNLIPASLPKKGSGFDLAIVMAALDAAGDVRRTGGTVFLAELGLDGRLRPVRGVLPAVLAAHRAGCREFVVAEANLAEARLVAGAKVRGYASLAQVAADFDADPQHLVFVQENVAPALDGGEAQEGGPDLRAAVDLSEVAGQSEARMALEIAAAGGHHLMMVGPPGSGKTMLAERLPGLLPELDDREAIEVTAIHSLDSGGSGIAALVRRPPYERPHHSASMAAIIGGGSGIPRPGAASRAHQGILFLDEAPEFDKRVLDALRQPLESGELVLHRSAGTAAYPARFQLVLAANPCPCGKATGKGIACECTAMARRRYFGRLSGPLLDRVDIQLQVHRVQLSQLSDDAPRESTAQVAARVAAAREVQRERLRPFGLLHNAELTGRILRGPLRLASKDTQFLDRAMGAGTLTARGYDRVLRLAWTVADLSGRTQPNADDVGLALTLRQRGEGL</sequence>
<dbReference type="PANTHER" id="PTHR32039">
    <property type="entry name" value="MAGNESIUM-CHELATASE SUBUNIT CHLI"/>
    <property type="match status" value="1"/>
</dbReference>
<dbReference type="CDD" id="cd00009">
    <property type="entry name" value="AAA"/>
    <property type="match status" value="1"/>
</dbReference>
<dbReference type="Pfam" id="PF01078">
    <property type="entry name" value="Mg_chelatase"/>
    <property type="match status" value="1"/>
</dbReference>
<gene>
    <name evidence="3" type="ORF">G6N77_06305</name>
</gene>
<accession>A0ABX0DFT8</accession>
<evidence type="ECO:0000256" key="1">
    <source>
        <dbReference type="ARBA" id="ARBA00006354"/>
    </source>
</evidence>
<dbReference type="SUPFAM" id="SSF52540">
    <property type="entry name" value="P-loop containing nucleoside triphosphate hydrolases"/>
    <property type="match status" value="1"/>
</dbReference>
<dbReference type="InterPro" id="IPR027417">
    <property type="entry name" value="P-loop_NTPase"/>
</dbReference>
<dbReference type="InterPro" id="IPR004482">
    <property type="entry name" value="Mg_chelat-rel"/>
</dbReference>
<feature type="domain" description="AAA+ ATPase" evidence="2">
    <location>
        <begin position="221"/>
        <end position="405"/>
    </location>
</feature>
<dbReference type="InterPro" id="IPR014721">
    <property type="entry name" value="Ribsml_uS5_D2-typ_fold_subgr"/>
</dbReference>
<dbReference type="Gene3D" id="3.30.230.10">
    <property type="match status" value="1"/>
</dbReference>
<dbReference type="InterPro" id="IPR000523">
    <property type="entry name" value="Mg_chelatse_chII-like_cat_dom"/>
</dbReference>
<dbReference type="NCBIfam" id="TIGR00368">
    <property type="entry name" value="YifB family Mg chelatase-like AAA ATPase"/>
    <property type="match status" value="1"/>
</dbReference>
<evidence type="ECO:0000313" key="4">
    <source>
        <dbReference type="Proteomes" id="UP000479226"/>
    </source>
</evidence>
<dbReference type="Pfam" id="PF13541">
    <property type="entry name" value="ChlI"/>
    <property type="match status" value="1"/>
</dbReference>
<dbReference type="InterPro" id="IPR020568">
    <property type="entry name" value="Ribosomal_Su5_D2-typ_SF"/>
</dbReference>
<dbReference type="InterPro" id="IPR045006">
    <property type="entry name" value="CHLI-like"/>
</dbReference>
<organism evidence="3 4">
    <name type="scientific">Arthrobacter silviterrae</name>
    <dbReference type="NCBI Taxonomy" id="2026658"/>
    <lineage>
        <taxon>Bacteria</taxon>
        <taxon>Bacillati</taxon>
        <taxon>Actinomycetota</taxon>
        <taxon>Actinomycetes</taxon>
        <taxon>Micrococcales</taxon>
        <taxon>Micrococcaceae</taxon>
        <taxon>Arthrobacter</taxon>
    </lineage>
</organism>
<dbReference type="InterPro" id="IPR003593">
    <property type="entry name" value="AAA+_ATPase"/>
</dbReference>
<dbReference type="PRINTS" id="PR00830">
    <property type="entry name" value="ENDOLAPTASE"/>
</dbReference>
<dbReference type="RefSeq" id="WP_165181169.1">
    <property type="nucleotide sequence ID" value="NZ_JAAKZI010000007.1"/>
</dbReference>
<dbReference type="Pfam" id="PF13335">
    <property type="entry name" value="Mg_chelatase_C"/>
    <property type="match status" value="1"/>
</dbReference>
<evidence type="ECO:0000259" key="2">
    <source>
        <dbReference type="SMART" id="SM00382"/>
    </source>
</evidence>